<feature type="region of interest" description="Disordered" evidence="1">
    <location>
        <begin position="1"/>
        <end position="24"/>
    </location>
</feature>
<proteinExistence type="predicted"/>
<feature type="compositionally biased region" description="Low complexity" evidence="1">
    <location>
        <begin position="1"/>
        <end position="19"/>
    </location>
</feature>
<accession>A0A0A9E7W0</accession>
<protein>
    <submittedName>
        <fullName evidence="2">Uncharacterized protein</fullName>
    </submittedName>
</protein>
<evidence type="ECO:0000256" key="1">
    <source>
        <dbReference type="SAM" id="MobiDB-lite"/>
    </source>
</evidence>
<evidence type="ECO:0000313" key="2">
    <source>
        <dbReference type="EMBL" id="JAD96884.1"/>
    </source>
</evidence>
<reference evidence="2" key="2">
    <citation type="journal article" date="2015" name="Data Brief">
        <title>Shoot transcriptome of the giant reed, Arundo donax.</title>
        <authorList>
            <person name="Barrero R.A."/>
            <person name="Guerrero F.D."/>
            <person name="Moolhuijzen P."/>
            <person name="Goolsby J.A."/>
            <person name="Tidwell J."/>
            <person name="Bellgard S.E."/>
            <person name="Bellgard M.I."/>
        </authorList>
    </citation>
    <scope>NUCLEOTIDE SEQUENCE</scope>
    <source>
        <tissue evidence="2">Shoot tissue taken approximately 20 cm above the soil surface</tissue>
    </source>
</reference>
<dbReference type="EMBL" id="GBRH01201011">
    <property type="protein sequence ID" value="JAD96884.1"/>
    <property type="molecule type" value="Transcribed_RNA"/>
</dbReference>
<sequence length="61" mass="6419">MEAVSGSAAWASTATSRMAQTLTSRPRGRAPIVKACLVACSIRVVKHWMGGDQKRGSAGFL</sequence>
<dbReference type="AlphaFoldDB" id="A0A0A9E7W0"/>
<reference evidence="2" key="1">
    <citation type="submission" date="2014-09" db="EMBL/GenBank/DDBJ databases">
        <authorList>
            <person name="Magalhaes I.L.F."/>
            <person name="Oliveira U."/>
            <person name="Santos F.R."/>
            <person name="Vidigal T.H.D.A."/>
            <person name="Brescovit A.D."/>
            <person name="Santos A.J."/>
        </authorList>
    </citation>
    <scope>NUCLEOTIDE SEQUENCE</scope>
    <source>
        <tissue evidence="2">Shoot tissue taken approximately 20 cm above the soil surface</tissue>
    </source>
</reference>
<organism evidence="2">
    <name type="scientific">Arundo donax</name>
    <name type="common">Giant reed</name>
    <name type="synonym">Donax arundinaceus</name>
    <dbReference type="NCBI Taxonomy" id="35708"/>
    <lineage>
        <taxon>Eukaryota</taxon>
        <taxon>Viridiplantae</taxon>
        <taxon>Streptophyta</taxon>
        <taxon>Embryophyta</taxon>
        <taxon>Tracheophyta</taxon>
        <taxon>Spermatophyta</taxon>
        <taxon>Magnoliopsida</taxon>
        <taxon>Liliopsida</taxon>
        <taxon>Poales</taxon>
        <taxon>Poaceae</taxon>
        <taxon>PACMAD clade</taxon>
        <taxon>Arundinoideae</taxon>
        <taxon>Arundineae</taxon>
        <taxon>Arundo</taxon>
    </lineage>
</organism>
<name>A0A0A9E7W0_ARUDO</name>